<proteinExistence type="predicted"/>
<gene>
    <name evidence="1" type="ORF">AXF42_Ash008549</name>
</gene>
<protein>
    <submittedName>
        <fullName evidence="1">Uncharacterized protein</fullName>
    </submittedName>
</protein>
<dbReference type="AlphaFoldDB" id="A0A2I0B1Q0"/>
<organism evidence="1 2">
    <name type="scientific">Apostasia shenzhenica</name>
    <dbReference type="NCBI Taxonomy" id="1088818"/>
    <lineage>
        <taxon>Eukaryota</taxon>
        <taxon>Viridiplantae</taxon>
        <taxon>Streptophyta</taxon>
        <taxon>Embryophyta</taxon>
        <taxon>Tracheophyta</taxon>
        <taxon>Spermatophyta</taxon>
        <taxon>Magnoliopsida</taxon>
        <taxon>Liliopsida</taxon>
        <taxon>Asparagales</taxon>
        <taxon>Orchidaceae</taxon>
        <taxon>Apostasioideae</taxon>
        <taxon>Apostasia</taxon>
    </lineage>
</organism>
<reference evidence="1 2" key="1">
    <citation type="journal article" date="2017" name="Nature">
        <title>The Apostasia genome and the evolution of orchids.</title>
        <authorList>
            <person name="Zhang G.Q."/>
            <person name="Liu K.W."/>
            <person name="Li Z."/>
            <person name="Lohaus R."/>
            <person name="Hsiao Y.Y."/>
            <person name="Niu S.C."/>
            <person name="Wang J.Y."/>
            <person name="Lin Y.C."/>
            <person name="Xu Q."/>
            <person name="Chen L.J."/>
            <person name="Yoshida K."/>
            <person name="Fujiwara S."/>
            <person name="Wang Z.W."/>
            <person name="Zhang Y.Q."/>
            <person name="Mitsuda N."/>
            <person name="Wang M."/>
            <person name="Liu G.H."/>
            <person name="Pecoraro L."/>
            <person name="Huang H.X."/>
            <person name="Xiao X.J."/>
            <person name="Lin M."/>
            <person name="Wu X.Y."/>
            <person name="Wu W.L."/>
            <person name="Chen Y.Y."/>
            <person name="Chang S.B."/>
            <person name="Sakamoto S."/>
            <person name="Ohme-Takagi M."/>
            <person name="Yagi M."/>
            <person name="Zeng S.J."/>
            <person name="Shen C.Y."/>
            <person name="Yeh C.M."/>
            <person name="Luo Y.B."/>
            <person name="Tsai W.C."/>
            <person name="Van de Peer Y."/>
            <person name="Liu Z.J."/>
        </authorList>
    </citation>
    <scope>NUCLEOTIDE SEQUENCE [LARGE SCALE GENOMIC DNA]</scope>
    <source>
        <strain evidence="2">cv. Shenzhen</strain>
        <tissue evidence="1">Stem</tissue>
    </source>
</reference>
<keyword evidence="2" id="KW-1185">Reference proteome</keyword>
<name>A0A2I0B1Q0_9ASPA</name>
<dbReference type="Proteomes" id="UP000236161">
    <property type="component" value="Unassembled WGS sequence"/>
</dbReference>
<evidence type="ECO:0000313" key="2">
    <source>
        <dbReference type="Proteomes" id="UP000236161"/>
    </source>
</evidence>
<dbReference type="OrthoDB" id="785199at2759"/>
<dbReference type="EMBL" id="KZ451923">
    <property type="protein sequence ID" value="PKA61719.1"/>
    <property type="molecule type" value="Genomic_DNA"/>
</dbReference>
<sequence>MSTTKCGRHTAIQIFTGRLGRTGRHSTCGALPAAGPYFRLSHFQGWKAVKQKR</sequence>
<evidence type="ECO:0000313" key="1">
    <source>
        <dbReference type="EMBL" id="PKA61719.1"/>
    </source>
</evidence>
<accession>A0A2I0B1Q0</accession>